<dbReference type="Proteomes" id="UP000183275">
    <property type="component" value="Unassembled WGS sequence"/>
</dbReference>
<keyword evidence="1" id="KW-1133">Transmembrane helix</keyword>
<feature type="transmembrane region" description="Helical" evidence="1">
    <location>
        <begin position="25"/>
        <end position="43"/>
    </location>
</feature>
<name>A0A1I0M021_9EURY</name>
<proteinExistence type="predicted"/>
<organism evidence="2 3">
    <name type="scientific">Natrinema salifodinae</name>
    <dbReference type="NCBI Taxonomy" id="1202768"/>
    <lineage>
        <taxon>Archaea</taxon>
        <taxon>Methanobacteriati</taxon>
        <taxon>Methanobacteriota</taxon>
        <taxon>Stenosarchaea group</taxon>
        <taxon>Halobacteria</taxon>
        <taxon>Halobacteriales</taxon>
        <taxon>Natrialbaceae</taxon>
        <taxon>Natrinema</taxon>
    </lineage>
</organism>
<evidence type="ECO:0000313" key="2">
    <source>
        <dbReference type="EMBL" id="SEV81079.1"/>
    </source>
</evidence>
<evidence type="ECO:0000313" key="3">
    <source>
        <dbReference type="Proteomes" id="UP000183275"/>
    </source>
</evidence>
<feature type="transmembrane region" description="Helical" evidence="1">
    <location>
        <begin position="50"/>
        <end position="75"/>
    </location>
</feature>
<sequence length="76" mass="8124">MIVTILALSALDVLSYELFFVSSLVGFLLVTVLTAPAVATPAWRTRVRWFVALGLLGFALVIAGRIYATLAVLAVT</sequence>
<gene>
    <name evidence="2" type="ORF">SAMN05216285_0185</name>
</gene>
<dbReference type="Pfam" id="PF26161">
    <property type="entry name" value="DUF8044"/>
    <property type="match status" value="1"/>
</dbReference>
<accession>A0A1I0M021</accession>
<protein>
    <submittedName>
        <fullName evidence="2">Uncharacterized protein</fullName>
    </submittedName>
</protein>
<keyword evidence="1" id="KW-0812">Transmembrane</keyword>
<evidence type="ECO:0000256" key="1">
    <source>
        <dbReference type="SAM" id="Phobius"/>
    </source>
</evidence>
<keyword evidence="1" id="KW-0472">Membrane</keyword>
<dbReference type="eggNOG" id="arCOG03875">
    <property type="taxonomic scope" value="Archaea"/>
</dbReference>
<keyword evidence="3" id="KW-1185">Reference proteome</keyword>
<reference evidence="3" key="1">
    <citation type="submission" date="2016-10" db="EMBL/GenBank/DDBJ databases">
        <authorList>
            <person name="Varghese N."/>
        </authorList>
    </citation>
    <scope>NUCLEOTIDE SEQUENCE [LARGE SCALE GENOMIC DNA]</scope>
    <source>
        <strain evidence="3">CGMCC 1.12284</strain>
    </source>
</reference>
<dbReference type="AlphaFoldDB" id="A0A1I0M021"/>
<dbReference type="InterPro" id="IPR058357">
    <property type="entry name" value="DUF8044"/>
</dbReference>
<dbReference type="EMBL" id="FOIS01000001">
    <property type="protein sequence ID" value="SEV81079.1"/>
    <property type="molecule type" value="Genomic_DNA"/>
</dbReference>